<dbReference type="PRINTS" id="PR00463">
    <property type="entry name" value="EP450I"/>
</dbReference>
<keyword evidence="4" id="KW-0349">Heme</keyword>
<gene>
    <name evidence="7" type="primary">LOC125422594</name>
</gene>
<dbReference type="InterPro" id="IPR001128">
    <property type="entry name" value="Cyt_P450"/>
</dbReference>
<dbReference type="InterPro" id="IPR002401">
    <property type="entry name" value="Cyt_P450_E_grp-I"/>
</dbReference>
<dbReference type="PANTHER" id="PTHR47955:SF15">
    <property type="entry name" value="CYTOCHROME P450 71A2-LIKE"/>
    <property type="match status" value="1"/>
</dbReference>
<keyword evidence="2 4" id="KW-0479">Metal-binding</keyword>
<feature type="transmembrane region" description="Helical" evidence="5">
    <location>
        <begin position="20"/>
        <end position="38"/>
    </location>
</feature>
<dbReference type="Pfam" id="PF00067">
    <property type="entry name" value="p450"/>
    <property type="match status" value="1"/>
</dbReference>
<dbReference type="RefSeq" id="XP_060670642.1">
    <property type="nucleotide sequence ID" value="XM_060814659.1"/>
</dbReference>
<keyword evidence="4" id="KW-0503">Monooxygenase</keyword>
<evidence type="ECO:0000256" key="5">
    <source>
        <dbReference type="SAM" id="Phobius"/>
    </source>
</evidence>
<accession>A0ABM4A1N6</accession>
<dbReference type="CDD" id="cd11072">
    <property type="entry name" value="CYP71-like"/>
    <property type="match status" value="1"/>
</dbReference>
<evidence type="ECO:0000256" key="2">
    <source>
        <dbReference type="ARBA" id="ARBA00022723"/>
    </source>
</evidence>
<dbReference type="PRINTS" id="PR00385">
    <property type="entry name" value="P450"/>
</dbReference>
<evidence type="ECO:0000313" key="7">
    <source>
        <dbReference type="RefSeq" id="XP_060670642.1"/>
    </source>
</evidence>
<dbReference type="GeneID" id="125422594"/>
<dbReference type="PANTHER" id="PTHR47955">
    <property type="entry name" value="CYTOCHROME P450 FAMILY 71 PROTEIN"/>
    <property type="match status" value="1"/>
</dbReference>
<evidence type="ECO:0000256" key="3">
    <source>
        <dbReference type="ARBA" id="ARBA00023004"/>
    </source>
</evidence>
<evidence type="ECO:0000256" key="4">
    <source>
        <dbReference type="RuleBase" id="RU000461"/>
    </source>
</evidence>
<keyword evidence="5" id="KW-1133">Transmembrane helix</keyword>
<reference evidence="6" key="1">
    <citation type="submission" date="2025-05" db="UniProtKB">
        <authorList>
            <consortium name="RefSeq"/>
        </authorList>
    </citation>
    <scope>NUCLEOTIDE SEQUENCE [LARGE SCALE GENOMIC DNA]</scope>
</reference>
<evidence type="ECO:0000256" key="1">
    <source>
        <dbReference type="ARBA" id="ARBA00010617"/>
    </source>
</evidence>
<dbReference type="SUPFAM" id="SSF48264">
    <property type="entry name" value="Cytochrome P450"/>
    <property type="match status" value="1"/>
</dbReference>
<comment type="similarity">
    <text evidence="1 4">Belongs to the cytochrome P450 family.</text>
</comment>
<protein>
    <submittedName>
        <fullName evidence="7">Phenylacetaldehyde oxime monooxygenase CYP71AN24-like</fullName>
    </submittedName>
</protein>
<keyword evidence="3 4" id="KW-0408">Iron</keyword>
<proteinExistence type="inferred from homology"/>
<name>A0ABM4A1N6_ZIZJJ</name>
<keyword evidence="5" id="KW-0812">Transmembrane</keyword>
<organism evidence="6 7">
    <name type="scientific">Ziziphus jujuba</name>
    <name type="common">Chinese jujube</name>
    <name type="synonym">Ziziphus sativa</name>
    <dbReference type="NCBI Taxonomy" id="326968"/>
    <lineage>
        <taxon>Eukaryota</taxon>
        <taxon>Viridiplantae</taxon>
        <taxon>Streptophyta</taxon>
        <taxon>Embryophyta</taxon>
        <taxon>Tracheophyta</taxon>
        <taxon>Spermatophyta</taxon>
        <taxon>Magnoliopsida</taxon>
        <taxon>eudicotyledons</taxon>
        <taxon>Gunneridae</taxon>
        <taxon>Pentapetalae</taxon>
        <taxon>rosids</taxon>
        <taxon>fabids</taxon>
        <taxon>Rosales</taxon>
        <taxon>Rhamnaceae</taxon>
        <taxon>Paliureae</taxon>
        <taxon>Ziziphus</taxon>
    </lineage>
</organism>
<keyword evidence="4" id="KW-0560">Oxidoreductase</keyword>
<keyword evidence="6" id="KW-1185">Reference proteome</keyword>
<dbReference type="InterPro" id="IPR017972">
    <property type="entry name" value="Cyt_P450_CS"/>
</dbReference>
<reference evidence="7" key="2">
    <citation type="submission" date="2025-08" db="UniProtKB">
        <authorList>
            <consortium name="RefSeq"/>
        </authorList>
    </citation>
    <scope>IDENTIFICATION</scope>
    <source>
        <tissue evidence="7">Seedling</tissue>
    </source>
</reference>
<dbReference type="Proteomes" id="UP001652623">
    <property type="component" value="Chromosome 2"/>
</dbReference>
<dbReference type="PROSITE" id="PS00086">
    <property type="entry name" value="CYTOCHROME_P450"/>
    <property type="match status" value="1"/>
</dbReference>
<dbReference type="InterPro" id="IPR036396">
    <property type="entry name" value="Cyt_P450_sf"/>
</dbReference>
<sequence length="527" mass="59968">MALLPQLNQLWQLHELQLKTLFHPLLLSVFFLSFLFLFKRRRSSSSSSGKVLNLPPSPPKFPIIGNIHQLGSLPHRSLRALSQKHGYDLMLLQLGQAATLVISSAEMVNEILKSHDIVFSNRPKTTAADILLYGCKDVGFAPYGEYWRQVRKISVLELLSVKRVNQFQFVRDQEVELLVGRIRKASQSGSSINISELLMAISNNIVARCVLGLSVVDENGKSRFGEVARKLMVQLTEFCIADFFPSLRWIDALRGYIGRLKETFAEMDAFFDEVIEERKAALGKDSGSSDAKDFIDILLQLQKDEMLGFELAQSDIKGILMDMFLGGSDTTSTALEWMMSELMRNPEVMNKAQEEVRRVVGKKPKIDMDDINKMEYMKCVVKENLRLHPPVPLLVPRETTKDIEMGGYHIPEKTRVFINAWAIQRDPRMWLDRPEEFVPERFMNSNVEFKGQDLQLIPFGFGRRGCPGVTFGVCSTEYVIANLLYWFDWKLPAGQLGKDLDMSEVYGLTVPKKVRLHVVPIPYFPAA</sequence>
<keyword evidence="5" id="KW-0472">Membrane</keyword>
<evidence type="ECO:0000313" key="6">
    <source>
        <dbReference type="Proteomes" id="UP001652623"/>
    </source>
</evidence>
<dbReference type="Gene3D" id="1.10.630.10">
    <property type="entry name" value="Cytochrome P450"/>
    <property type="match status" value="1"/>
</dbReference>